<gene>
    <name evidence="3" type="ORF">F0145_25025</name>
</gene>
<accession>A0A5M6CV78</accession>
<evidence type="ECO:0000256" key="1">
    <source>
        <dbReference type="SAM" id="MobiDB-lite"/>
    </source>
</evidence>
<dbReference type="RefSeq" id="WP_150093256.1">
    <property type="nucleotide sequence ID" value="NZ_VWSF01000035.1"/>
</dbReference>
<proteinExistence type="predicted"/>
<evidence type="ECO:0000259" key="2">
    <source>
        <dbReference type="Pfam" id="PF03432"/>
    </source>
</evidence>
<keyword evidence="4" id="KW-1185">Reference proteome</keyword>
<dbReference type="InterPro" id="IPR005094">
    <property type="entry name" value="Endonuclease_MobA/VirD2"/>
</dbReference>
<evidence type="ECO:0000313" key="3">
    <source>
        <dbReference type="EMBL" id="KAA5539134.1"/>
    </source>
</evidence>
<reference evidence="3 4" key="1">
    <citation type="submission" date="2019-09" db="EMBL/GenBank/DDBJ databases">
        <title>Genome sequence and assembly of Adhaeribacter sp.</title>
        <authorList>
            <person name="Chhetri G."/>
        </authorList>
    </citation>
    <scope>NUCLEOTIDE SEQUENCE [LARGE SCALE GENOMIC DNA]</scope>
    <source>
        <strain evidence="3 4">DK36</strain>
    </source>
</reference>
<name>A0A5M6CV78_9BACT</name>
<protein>
    <submittedName>
        <fullName evidence="3">Relaxase/mobilization nuclease domain-containing protein</fullName>
    </submittedName>
</protein>
<evidence type="ECO:0000313" key="4">
    <source>
        <dbReference type="Proteomes" id="UP000323426"/>
    </source>
</evidence>
<dbReference type="EMBL" id="VWSF01000035">
    <property type="protein sequence ID" value="KAA5539134.1"/>
    <property type="molecule type" value="Genomic_DNA"/>
</dbReference>
<dbReference type="AlphaFoldDB" id="A0A5M6CV78"/>
<comment type="caution">
    <text evidence="3">The sequence shown here is derived from an EMBL/GenBank/DDBJ whole genome shotgun (WGS) entry which is preliminary data.</text>
</comment>
<dbReference type="Pfam" id="PF03432">
    <property type="entry name" value="Relaxase"/>
    <property type="match status" value="1"/>
</dbReference>
<feature type="region of interest" description="Disordered" evidence="1">
    <location>
        <begin position="506"/>
        <end position="525"/>
    </location>
</feature>
<dbReference type="Proteomes" id="UP000323426">
    <property type="component" value="Unassembled WGS sequence"/>
</dbReference>
<organism evidence="3 4">
    <name type="scientific">Adhaeribacter rhizoryzae</name>
    <dbReference type="NCBI Taxonomy" id="2607907"/>
    <lineage>
        <taxon>Bacteria</taxon>
        <taxon>Pseudomonadati</taxon>
        <taxon>Bacteroidota</taxon>
        <taxon>Cytophagia</taxon>
        <taxon>Cytophagales</taxon>
        <taxon>Hymenobacteraceae</taxon>
        <taxon>Adhaeribacter</taxon>
    </lineage>
</organism>
<sequence>MVVKILSSAGSFSGVEYNENKVSAGTAELMAAENFGLLELNGGAGGRAIHEYQQFFKAWSTNERGMIEKPQFHAVISCEGRTYSGTELKDFAEQYLDRMGYKNNPYLIYFHKDTANNHVHLVSSRVDESGLKINDSFERVRSQVVMKEILGQNAGQEVSQQVKRALAYNFSSEAQFKMILEGQGITVKPQDNQYQFIRAGRVVYEIKNDLVANKIKNYQEPGERTQQLKALFSKYKPALTPEKFSAFMKDKFGVEVVFHTAKGKAMPYGYSILDHAQGQVLKGSQVMPLAALLAAASREDQLQAGGELISTMVEIRSLRYREFKSALAKLGFDLATSGQVKITGEEKISFSIARERIQQALYQDRLYEAQKFAIHSPAEAEIIRRLLFLKIEDAAWLGSRTPAADRDQNRIMMADKLNSLLATGKNLGDIASENNYVFAKQGEAVFLIDKQRQVLYPWAELTDSKLDYRAVDMIDADRISRPEYRQLGEYSQGTLEEVLGLVLNSMAAPADEQEPANQRKRKRNQ</sequence>
<feature type="domain" description="MobA/VirD2-like nuclease" evidence="2">
    <location>
        <begin position="46"/>
        <end position="149"/>
    </location>
</feature>